<comment type="caution">
    <text evidence="1">The sequence shown here is derived from an EMBL/GenBank/DDBJ whole genome shotgun (WGS) entry which is preliminary data.</text>
</comment>
<name>A0AAV4PTH5_CAEEX</name>
<sequence>SVFAWMLSKKYESWLDYNGFCDYDYIEMHVIPIHTDLSYSFQNYKDGFWLKAEGLYDLLIEAPCHVLSEAPQVWEWKRGTVVPSETSTMLKMRPDEWHCLEDKLRKQKILSRS</sequence>
<organism evidence="1 2">
    <name type="scientific">Caerostris extrusa</name>
    <name type="common">Bark spider</name>
    <name type="synonym">Caerostris bankana</name>
    <dbReference type="NCBI Taxonomy" id="172846"/>
    <lineage>
        <taxon>Eukaryota</taxon>
        <taxon>Metazoa</taxon>
        <taxon>Ecdysozoa</taxon>
        <taxon>Arthropoda</taxon>
        <taxon>Chelicerata</taxon>
        <taxon>Arachnida</taxon>
        <taxon>Araneae</taxon>
        <taxon>Araneomorphae</taxon>
        <taxon>Entelegynae</taxon>
        <taxon>Araneoidea</taxon>
        <taxon>Araneidae</taxon>
        <taxon>Caerostris</taxon>
    </lineage>
</organism>
<evidence type="ECO:0000313" key="2">
    <source>
        <dbReference type="Proteomes" id="UP001054945"/>
    </source>
</evidence>
<dbReference type="Proteomes" id="UP001054945">
    <property type="component" value="Unassembled WGS sequence"/>
</dbReference>
<evidence type="ECO:0000313" key="1">
    <source>
        <dbReference type="EMBL" id="GIX99074.1"/>
    </source>
</evidence>
<gene>
    <name evidence="1" type="ORF">CEXT_157681</name>
</gene>
<accession>A0AAV4PTH5</accession>
<keyword evidence="2" id="KW-1185">Reference proteome</keyword>
<dbReference type="EMBL" id="BPLR01005005">
    <property type="protein sequence ID" value="GIX99074.1"/>
    <property type="molecule type" value="Genomic_DNA"/>
</dbReference>
<proteinExistence type="predicted"/>
<reference evidence="1 2" key="1">
    <citation type="submission" date="2021-06" db="EMBL/GenBank/DDBJ databases">
        <title>Caerostris extrusa draft genome.</title>
        <authorList>
            <person name="Kono N."/>
            <person name="Arakawa K."/>
        </authorList>
    </citation>
    <scope>NUCLEOTIDE SEQUENCE [LARGE SCALE GENOMIC DNA]</scope>
</reference>
<feature type="non-terminal residue" evidence="1">
    <location>
        <position position="1"/>
    </location>
</feature>
<protein>
    <submittedName>
        <fullName evidence="1">Uncharacterized protein</fullName>
    </submittedName>
</protein>
<dbReference type="AlphaFoldDB" id="A0AAV4PTH5"/>